<protein>
    <submittedName>
        <fullName evidence="2">Uncharacterized protein</fullName>
    </submittedName>
</protein>
<dbReference type="AlphaFoldDB" id="A0A0E0DLR6"/>
<dbReference type="Gramene" id="OMERI05G02690.1">
    <property type="protein sequence ID" value="OMERI05G02690.1"/>
    <property type="gene ID" value="OMERI05G02690"/>
</dbReference>
<dbReference type="Proteomes" id="UP000008021">
    <property type="component" value="Chromosome 5"/>
</dbReference>
<evidence type="ECO:0000313" key="2">
    <source>
        <dbReference type="EnsemblPlants" id="OMERI05G02690.1"/>
    </source>
</evidence>
<proteinExistence type="predicted"/>
<feature type="region of interest" description="Disordered" evidence="1">
    <location>
        <begin position="26"/>
        <end position="74"/>
    </location>
</feature>
<dbReference type="HOGENOM" id="CLU_2691936_0_0_1"/>
<organism evidence="2">
    <name type="scientific">Oryza meridionalis</name>
    <dbReference type="NCBI Taxonomy" id="40149"/>
    <lineage>
        <taxon>Eukaryota</taxon>
        <taxon>Viridiplantae</taxon>
        <taxon>Streptophyta</taxon>
        <taxon>Embryophyta</taxon>
        <taxon>Tracheophyta</taxon>
        <taxon>Spermatophyta</taxon>
        <taxon>Magnoliopsida</taxon>
        <taxon>Liliopsida</taxon>
        <taxon>Poales</taxon>
        <taxon>Poaceae</taxon>
        <taxon>BOP clade</taxon>
        <taxon>Oryzoideae</taxon>
        <taxon>Oryzeae</taxon>
        <taxon>Oryzinae</taxon>
        <taxon>Oryza</taxon>
    </lineage>
</organism>
<evidence type="ECO:0000256" key="1">
    <source>
        <dbReference type="SAM" id="MobiDB-lite"/>
    </source>
</evidence>
<keyword evidence="3" id="KW-1185">Reference proteome</keyword>
<accession>A0A0E0DLR6</accession>
<reference evidence="2" key="1">
    <citation type="submission" date="2015-04" db="UniProtKB">
        <authorList>
            <consortium name="EnsemblPlants"/>
        </authorList>
    </citation>
    <scope>IDENTIFICATION</scope>
</reference>
<evidence type="ECO:0000313" key="3">
    <source>
        <dbReference type="Proteomes" id="UP000008021"/>
    </source>
</evidence>
<feature type="compositionally biased region" description="Basic and acidic residues" evidence="1">
    <location>
        <begin position="42"/>
        <end position="51"/>
    </location>
</feature>
<dbReference type="EnsemblPlants" id="OMERI05G02690.1">
    <property type="protein sequence ID" value="OMERI05G02690.1"/>
    <property type="gene ID" value="OMERI05G02690"/>
</dbReference>
<name>A0A0E0DLR6_9ORYZ</name>
<reference evidence="2" key="2">
    <citation type="submission" date="2018-05" db="EMBL/GenBank/DDBJ databases">
        <title>OmerRS3 (Oryza meridionalis Reference Sequence Version 3).</title>
        <authorList>
            <person name="Zhang J."/>
            <person name="Kudrna D."/>
            <person name="Lee S."/>
            <person name="Talag J."/>
            <person name="Welchert J."/>
            <person name="Wing R.A."/>
        </authorList>
    </citation>
    <scope>NUCLEOTIDE SEQUENCE [LARGE SCALE GENOMIC DNA]</scope>
    <source>
        <strain evidence="2">cv. OR44</strain>
    </source>
</reference>
<sequence length="74" mass="7875">MKGRTVGLAAAASAADEVIRPERRSYRKTAATAAEKAGWPTADERGDRPIQPDELGALPPTPKAVAMVHEGHRD</sequence>